<organism evidence="1 2">
    <name type="scientific">Exobacillus caeni</name>
    <dbReference type="NCBI Taxonomy" id="2574798"/>
    <lineage>
        <taxon>Bacteria</taxon>
        <taxon>Bacillati</taxon>
        <taxon>Bacillota</taxon>
        <taxon>Bacilli</taxon>
        <taxon>Bacillales</taxon>
        <taxon>Guptibacillaceae</taxon>
        <taxon>Exobacillus</taxon>
    </lineage>
</organism>
<dbReference type="RefSeq" id="WP_138124734.1">
    <property type="nucleotide sequence ID" value="NZ_SWLG01000004.1"/>
</dbReference>
<proteinExistence type="predicted"/>
<dbReference type="Proteomes" id="UP000308230">
    <property type="component" value="Unassembled WGS sequence"/>
</dbReference>
<gene>
    <name evidence="1" type="ORF">FCL54_07035</name>
</gene>
<evidence type="ECO:0000313" key="2">
    <source>
        <dbReference type="Proteomes" id="UP000308230"/>
    </source>
</evidence>
<reference evidence="1 2" key="1">
    <citation type="submission" date="2019-04" db="EMBL/GenBank/DDBJ databases">
        <title>Bacillus caeni sp. nov., a bacterium isolated from mangrove sediment.</title>
        <authorList>
            <person name="Huang H."/>
            <person name="Mo K."/>
            <person name="Hu Y."/>
        </authorList>
    </citation>
    <scope>NUCLEOTIDE SEQUENCE [LARGE SCALE GENOMIC DNA]</scope>
    <source>
        <strain evidence="1 2">HB172195</strain>
    </source>
</reference>
<evidence type="ECO:0000313" key="1">
    <source>
        <dbReference type="EMBL" id="TLS38276.1"/>
    </source>
</evidence>
<dbReference type="EMBL" id="SWLG01000004">
    <property type="protein sequence ID" value="TLS38276.1"/>
    <property type="molecule type" value="Genomic_DNA"/>
</dbReference>
<keyword evidence="2" id="KW-1185">Reference proteome</keyword>
<sequence length="161" mass="18095">MKRIMLRFLCVSSVVLFLCFGIHSMGEGKSRLAGKQPPLPEVKFNNESLNVKLGSYCWTEDSSNQGVCVDTAGVPEVLDGEFAVINKTGKIKVSFKNLSRPDNLTIVRVKEQDAKQEKLIGNVFSTPEEEGVYYYEIFARWLKEENVIAGDAYYGFIVKVE</sequence>
<comment type="caution">
    <text evidence="1">The sequence shown here is derived from an EMBL/GenBank/DDBJ whole genome shotgun (WGS) entry which is preliminary data.</text>
</comment>
<dbReference type="AlphaFoldDB" id="A0A5R9F7G6"/>
<accession>A0A5R9F7G6</accession>
<name>A0A5R9F7G6_9BACL</name>
<protein>
    <submittedName>
        <fullName evidence="1">Uncharacterized protein</fullName>
    </submittedName>
</protein>
<dbReference type="OrthoDB" id="1797983at2"/>